<name>A0A120MZZ1_HALHR</name>
<protein>
    <recommendedName>
        <fullName evidence="4">Transmembrane protein</fullName>
    </recommendedName>
</protein>
<gene>
    <name evidence="2" type="ORF">HH1059_15210</name>
</gene>
<dbReference type="EMBL" id="AP017372">
    <property type="protein sequence ID" value="BAU58227.1"/>
    <property type="molecule type" value="Genomic_DNA"/>
</dbReference>
<feature type="transmembrane region" description="Helical" evidence="1">
    <location>
        <begin position="98"/>
        <end position="121"/>
    </location>
</feature>
<evidence type="ECO:0000313" key="2">
    <source>
        <dbReference type="EMBL" id="BAU58227.1"/>
    </source>
</evidence>
<dbReference type="InterPro" id="IPR046162">
    <property type="entry name" value="DUF6164"/>
</dbReference>
<dbReference type="RefSeq" id="WP_096409625.1">
    <property type="nucleotide sequence ID" value="NZ_AP017372.2"/>
</dbReference>
<evidence type="ECO:0000313" key="3">
    <source>
        <dbReference type="Proteomes" id="UP000218890"/>
    </source>
</evidence>
<keyword evidence="3" id="KW-1185">Reference proteome</keyword>
<reference evidence="2" key="1">
    <citation type="submission" date="2016-02" db="EMBL/GenBank/DDBJ databases">
        <title>Halorhodospira halochloris DSM-1059 complete genome, version 2.</title>
        <authorList>
            <person name="Tsukatani Y."/>
        </authorList>
    </citation>
    <scope>NUCLEOTIDE SEQUENCE</scope>
    <source>
        <strain evidence="2">DSM 1059</strain>
    </source>
</reference>
<dbReference type="KEGG" id="hhk:HH1059_15210"/>
<dbReference type="Proteomes" id="UP000218890">
    <property type="component" value="Chromosome"/>
</dbReference>
<organism evidence="2 3">
    <name type="scientific">Halorhodospira halochloris</name>
    <name type="common">Ectothiorhodospira halochloris</name>
    <dbReference type="NCBI Taxonomy" id="1052"/>
    <lineage>
        <taxon>Bacteria</taxon>
        <taxon>Pseudomonadati</taxon>
        <taxon>Pseudomonadota</taxon>
        <taxon>Gammaproteobacteria</taxon>
        <taxon>Chromatiales</taxon>
        <taxon>Ectothiorhodospiraceae</taxon>
        <taxon>Halorhodospira</taxon>
    </lineage>
</organism>
<keyword evidence="1" id="KW-1133">Transmembrane helix</keyword>
<evidence type="ECO:0000256" key="1">
    <source>
        <dbReference type="SAM" id="Phobius"/>
    </source>
</evidence>
<keyword evidence="1" id="KW-0472">Membrane</keyword>
<sequence length="126" mass="14696">MAKLIMNLRGVPDDEADEVRELLNQYNIDFYETPPNRWGITSGGIWLKDADCYPQAKRLLDEYQRKRSERVRAEYEAMRQRGEIDTLLQRVAREPLKAALYTVLMLIILAFMTIPFVYLALGVTKL</sequence>
<keyword evidence="1" id="KW-0812">Transmembrane</keyword>
<dbReference type="OrthoDB" id="5569385at2"/>
<dbReference type="Pfam" id="PF19661">
    <property type="entry name" value="DUF6164"/>
    <property type="match status" value="1"/>
</dbReference>
<dbReference type="AlphaFoldDB" id="A0A120MZZ1"/>
<proteinExistence type="predicted"/>
<accession>A0A120MZZ1</accession>
<evidence type="ECO:0008006" key="4">
    <source>
        <dbReference type="Google" id="ProtNLM"/>
    </source>
</evidence>